<feature type="domain" description="Major facilitator superfamily (MFS) profile" evidence="8">
    <location>
        <begin position="14"/>
        <end position="396"/>
    </location>
</feature>
<organism evidence="9 10">
    <name type="scientific">Polyangium fumosum</name>
    <dbReference type="NCBI Taxonomy" id="889272"/>
    <lineage>
        <taxon>Bacteria</taxon>
        <taxon>Pseudomonadati</taxon>
        <taxon>Myxococcota</taxon>
        <taxon>Polyangia</taxon>
        <taxon>Polyangiales</taxon>
        <taxon>Polyangiaceae</taxon>
        <taxon>Polyangium</taxon>
    </lineage>
</organism>
<evidence type="ECO:0000256" key="2">
    <source>
        <dbReference type="ARBA" id="ARBA00022448"/>
    </source>
</evidence>
<dbReference type="Gene3D" id="1.20.1250.20">
    <property type="entry name" value="MFS general substrate transporter like domains"/>
    <property type="match status" value="1"/>
</dbReference>
<dbReference type="PROSITE" id="PS50850">
    <property type="entry name" value="MFS"/>
    <property type="match status" value="1"/>
</dbReference>
<feature type="transmembrane region" description="Helical" evidence="7">
    <location>
        <begin position="215"/>
        <end position="236"/>
    </location>
</feature>
<dbReference type="AlphaFoldDB" id="A0A4U1IG41"/>
<accession>A0A4U1IG41</accession>
<feature type="transmembrane region" description="Helical" evidence="7">
    <location>
        <begin position="50"/>
        <end position="69"/>
    </location>
</feature>
<sequence length="434" mass="44436">MAITEAVSRRSPPARMLAAAGVVTAVFVLSNAPTPLYVRWQSQLGFSSSTLTALFSVYIAGLLATLAIAGQCADRFGSRAVLVPGLGAGMVACVLFATAESVPALLVARFVSGIAVATAITAGMASVMELGGAARRRMAALLASTSLVLGAALGPLLAGSCALALDRPSEAVFSTELAILSATVLLVQALPFAPDAPPSRAWRPHWPSVPRQSRMHIAVGISAFGCAMSCTAFVLSLGPSVLAQLNGVTNPLVAGAMACAMFITATLAQLPARRAPVRVILRLSFVAIILGMAALVIAVATSLASALLIGAMFAGAGHGLAQLAGLTLIGLYVPEQRRAEATAVLNIGGYVPCGLMPILTGLLVDRTSLAFGTTCFAVGMTLIAVGSWLFVRRALRLIPPVRSPMTGAAVPRSASEHHSALCNQLDGPLPQRRA</sequence>
<evidence type="ECO:0000256" key="3">
    <source>
        <dbReference type="ARBA" id="ARBA00022475"/>
    </source>
</evidence>
<proteinExistence type="predicted"/>
<keyword evidence="2" id="KW-0813">Transport</keyword>
<feature type="transmembrane region" description="Helical" evidence="7">
    <location>
        <begin position="343"/>
        <end position="363"/>
    </location>
</feature>
<dbReference type="SUPFAM" id="SSF103473">
    <property type="entry name" value="MFS general substrate transporter"/>
    <property type="match status" value="1"/>
</dbReference>
<keyword evidence="4 7" id="KW-0812">Transmembrane</keyword>
<dbReference type="InterPro" id="IPR011701">
    <property type="entry name" value="MFS"/>
</dbReference>
<dbReference type="PANTHER" id="PTHR23517">
    <property type="entry name" value="RESISTANCE PROTEIN MDTM, PUTATIVE-RELATED-RELATED"/>
    <property type="match status" value="1"/>
</dbReference>
<feature type="transmembrane region" description="Helical" evidence="7">
    <location>
        <begin position="81"/>
        <end position="99"/>
    </location>
</feature>
<feature type="transmembrane region" description="Helical" evidence="7">
    <location>
        <begin position="12"/>
        <end position="30"/>
    </location>
</feature>
<comment type="caution">
    <text evidence="9">The sequence shown here is derived from an EMBL/GenBank/DDBJ whole genome shotgun (WGS) entry which is preliminary data.</text>
</comment>
<evidence type="ECO:0000259" key="8">
    <source>
        <dbReference type="PROSITE" id="PS50850"/>
    </source>
</evidence>
<evidence type="ECO:0000313" key="10">
    <source>
        <dbReference type="Proteomes" id="UP000309215"/>
    </source>
</evidence>
<evidence type="ECO:0000256" key="1">
    <source>
        <dbReference type="ARBA" id="ARBA00004651"/>
    </source>
</evidence>
<comment type="subcellular location">
    <subcellularLocation>
        <location evidence="1">Cell membrane</location>
        <topology evidence="1">Multi-pass membrane protein</topology>
    </subcellularLocation>
</comment>
<keyword evidence="3" id="KW-1003">Cell membrane</keyword>
<keyword evidence="5 7" id="KW-1133">Transmembrane helix</keyword>
<evidence type="ECO:0000256" key="7">
    <source>
        <dbReference type="SAM" id="Phobius"/>
    </source>
</evidence>
<evidence type="ECO:0000313" key="9">
    <source>
        <dbReference type="EMBL" id="TKC92739.1"/>
    </source>
</evidence>
<dbReference type="PANTHER" id="PTHR23517:SF13">
    <property type="entry name" value="MAJOR FACILITATOR SUPERFAMILY MFS_1"/>
    <property type="match status" value="1"/>
</dbReference>
<feature type="transmembrane region" description="Helical" evidence="7">
    <location>
        <begin position="369"/>
        <end position="391"/>
    </location>
</feature>
<feature type="transmembrane region" description="Helical" evidence="7">
    <location>
        <begin position="306"/>
        <end position="331"/>
    </location>
</feature>
<dbReference type="InterPro" id="IPR020846">
    <property type="entry name" value="MFS_dom"/>
</dbReference>
<dbReference type="GO" id="GO:0005886">
    <property type="term" value="C:plasma membrane"/>
    <property type="evidence" value="ECO:0007669"/>
    <property type="project" value="UniProtKB-SubCell"/>
</dbReference>
<keyword evidence="6 7" id="KW-0472">Membrane</keyword>
<feature type="transmembrane region" description="Helical" evidence="7">
    <location>
        <begin position="177"/>
        <end position="194"/>
    </location>
</feature>
<protein>
    <submittedName>
        <fullName evidence="9">MFS transporter</fullName>
    </submittedName>
</protein>
<dbReference type="EMBL" id="SSMQ01000134">
    <property type="protein sequence ID" value="TKC92739.1"/>
    <property type="molecule type" value="Genomic_DNA"/>
</dbReference>
<keyword evidence="10" id="KW-1185">Reference proteome</keyword>
<reference evidence="9 10" key="1">
    <citation type="submission" date="2019-04" db="EMBL/GenBank/DDBJ databases">
        <authorList>
            <person name="Li Y."/>
            <person name="Wang J."/>
        </authorList>
    </citation>
    <scope>NUCLEOTIDE SEQUENCE [LARGE SCALE GENOMIC DNA]</scope>
    <source>
        <strain evidence="9 10">DSM 14668</strain>
    </source>
</reference>
<evidence type="ECO:0000256" key="6">
    <source>
        <dbReference type="ARBA" id="ARBA00023136"/>
    </source>
</evidence>
<evidence type="ECO:0000256" key="5">
    <source>
        <dbReference type="ARBA" id="ARBA00022989"/>
    </source>
</evidence>
<dbReference type="InterPro" id="IPR050171">
    <property type="entry name" value="MFS_Transporters"/>
</dbReference>
<dbReference type="Proteomes" id="UP000309215">
    <property type="component" value="Unassembled WGS sequence"/>
</dbReference>
<feature type="transmembrane region" description="Helical" evidence="7">
    <location>
        <begin position="279"/>
        <end position="300"/>
    </location>
</feature>
<dbReference type="InterPro" id="IPR036259">
    <property type="entry name" value="MFS_trans_sf"/>
</dbReference>
<gene>
    <name evidence="9" type="ORF">E8A74_50265</name>
</gene>
<evidence type="ECO:0000256" key="4">
    <source>
        <dbReference type="ARBA" id="ARBA00022692"/>
    </source>
</evidence>
<dbReference type="OrthoDB" id="9807274at2"/>
<dbReference type="GO" id="GO:0022857">
    <property type="term" value="F:transmembrane transporter activity"/>
    <property type="evidence" value="ECO:0007669"/>
    <property type="project" value="InterPro"/>
</dbReference>
<feature type="transmembrane region" description="Helical" evidence="7">
    <location>
        <begin position="248"/>
        <end position="267"/>
    </location>
</feature>
<feature type="transmembrane region" description="Helical" evidence="7">
    <location>
        <begin position="139"/>
        <end position="165"/>
    </location>
</feature>
<dbReference type="Pfam" id="PF07690">
    <property type="entry name" value="MFS_1"/>
    <property type="match status" value="1"/>
</dbReference>
<feature type="transmembrane region" description="Helical" evidence="7">
    <location>
        <begin position="105"/>
        <end position="127"/>
    </location>
</feature>
<name>A0A4U1IG41_9BACT</name>